<dbReference type="AlphaFoldDB" id="A0A073K8M3"/>
<feature type="domain" description="EamA" evidence="8">
    <location>
        <begin position="12"/>
        <end position="145"/>
    </location>
</feature>
<feature type="transmembrane region" description="Helical" evidence="7">
    <location>
        <begin position="101"/>
        <end position="122"/>
    </location>
</feature>
<evidence type="ECO:0000313" key="9">
    <source>
        <dbReference type="EMBL" id="KEK18618.1"/>
    </source>
</evidence>
<feature type="transmembrane region" description="Helical" evidence="7">
    <location>
        <begin position="158"/>
        <end position="179"/>
    </location>
</feature>
<keyword evidence="6 7" id="KW-0472">Membrane</keyword>
<dbReference type="eggNOG" id="COG0697">
    <property type="taxonomic scope" value="Bacteria"/>
</dbReference>
<dbReference type="PANTHER" id="PTHR32322:SF18">
    <property type="entry name" value="S-ADENOSYLMETHIONINE_S-ADENOSYLHOMOCYSTEINE TRANSPORTER"/>
    <property type="match status" value="1"/>
</dbReference>
<feature type="transmembrane region" description="Helical" evidence="7">
    <location>
        <begin position="254"/>
        <end position="273"/>
    </location>
</feature>
<evidence type="ECO:0000256" key="2">
    <source>
        <dbReference type="ARBA" id="ARBA00007362"/>
    </source>
</evidence>
<reference evidence="9 10" key="1">
    <citation type="submission" date="2014-06" db="EMBL/GenBank/DDBJ databases">
        <title>Draft genome sequence of Bacillus manliponensis JCM 15802 (MCCC 1A00708).</title>
        <authorList>
            <person name="Lai Q."/>
            <person name="Liu Y."/>
            <person name="Shao Z."/>
        </authorList>
    </citation>
    <scope>NUCLEOTIDE SEQUENCE [LARGE SCALE GENOMIC DNA]</scope>
    <source>
        <strain evidence="9 10">JCM 15802</strain>
    </source>
</reference>
<protein>
    <submittedName>
        <fullName evidence="9">Permease</fullName>
    </submittedName>
</protein>
<evidence type="ECO:0000256" key="7">
    <source>
        <dbReference type="SAM" id="Phobius"/>
    </source>
</evidence>
<comment type="caution">
    <text evidence="9">The sequence shown here is derived from an EMBL/GenBank/DDBJ whole genome shotgun (WGS) entry which is preliminary data.</text>
</comment>
<sequence length="308" mass="33965">MNRGRRNGLKLAYFQLALAMILVGMNVAVGKVIVEKVPIFLFSEIRFLIALLFLIPMAFFHERSTIKIEKQQFKLLFLQSFFGVFLFSICMLYGVRYTSATAAGIITSTVPAAIALLSFFFLKERLSTSQVVSVCLAVLGILIITLQTSTIHSQNQSLLFGNILIFGAVVSEALFTIYAKKLAGVLSPIHIAAAINLIGFLLFLPFAIYEGLSFQLANITMFIWILIMYYAITASVLSFVLWYQGIAKVKASIAGIFTGFIPVTAAVTGIFILDEPFGWNQFFGILFVLAAIFVGTRKIEKGVSSKSL</sequence>
<evidence type="ECO:0000256" key="5">
    <source>
        <dbReference type="ARBA" id="ARBA00022989"/>
    </source>
</evidence>
<gene>
    <name evidence="9" type="ORF">BAMA_03665</name>
</gene>
<feature type="transmembrane region" description="Helical" evidence="7">
    <location>
        <begin position="279"/>
        <end position="296"/>
    </location>
</feature>
<feature type="transmembrane region" description="Helical" evidence="7">
    <location>
        <begin position="12"/>
        <end position="33"/>
    </location>
</feature>
<evidence type="ECO:0000256" key="6">
    <source>
        <dbReference type="ARBA" id="ARBA00023136"/>
    </source>
</evidence>
<dbReference type="InterPro" id="IPR000620">
    <property type="entry name" value="EamA_dom"/>
</dbReference>
<organism evidence="9 10">
    <name type="scientific">Bacillus manliponensis</name>
    <dbReference type="NCBI Taxonomy" id="574376"/>
    <lineage>
        <taxon>Bacteria</taxon>
        <taxon>Bacillati</taxon>
        <taxon>Bacillota</taxon>
        <taxon>Bacilli</taxon>
        <taxon>Bacillales</taxon>
        <taxon>Bacillaceae</taxon>
        <taxon>Bacillus</taxon>
        <taxon>Bacillus cereus group</taxon>
    </lineage>
</organism>
<dbReference type="Pfam" id="PF00892">
    <property type="entry name" value="EamA"/>
    <property type="match status" value="2"/>
</dbReference>
<dbReference type="Proteomes" id="UP000027822">
    <property type="component" value="Unassembled WGS sequence"/>
</dbReference>
<accession>A0A073K8M3</accession>
<dbReference type="SUPFAM" id="SSF103481">
    <property type="entry name" value="Multidrug resistance efflux transporter EmrE"/>
    <property type="match status" value="2"/>
</dbReference>
<dbReference type="PANTHER" id="PTHR32322">
    <property type="entry name" value="INNER MEMBRANE TRANSPORTER"/>
    <property type="match status" value="1"/>
</dbReference>
<evidence type="ECO:0000256" key="1">
    <source>
        <dbReference type="ARBA" id="ARBA00004651"/>
    </source>
</evidence>
<dbReference type="Gene3D" id="1.10.3730.20">
    <property type="match status" value="1"/>
</dbReference>
<name>A0A073K8M3_9BACI</name>
<feature type="transmembrane region" description="Helical" evidence="7">
    <location>
        <begin position="221"/>
        <end position="242"/>
    </location>
</feature>
<evidence type="ECO:0000259" key="8">
    <source>
        <dbReference type="Pfam" id="PF00892"/>
    </source>
</evidence>
<dbReference type="InterPro" id="IPR050638">
    <property type="entry name" value="AA-Vitamin_Transporters"/>
</dbReference>
<feature type="transmembrane region" description="Helical" evidence="7">
    <location>
        <begin position="191"/>
        <end position="209"/>
    </location>
</feature>
<evidence type="ECO:0000313" key="10">
    <source>
        <dbReference type="Proteomes" id="UP000027822"/>
    </source>
</evidence>
<feature type="domain" description="EamA" evidence="8">
    <location>
        <begin position="160"/>
        <end position="294"/>
    </location>
</feature>
<dbReference type="EMBL" id="JOTN01000012">
    <property type="protein sequence ID" value="KEK18618.1"/>
    <property type="molecule type" value="Genomic_DNA"/>
</dbReference>
<keyword evidence="4 7" id="KW-0812">Transmembrane</keyword>
<feature type="transmembrane region" description="Helical" evidence="7">
    <location>
        <begin position="73"/>
        <end position="95"/>
    </location>
</feature>
<dbReference type="InterPro" id="IPR037185">
    <property type="entry name" value="EmrE-like"/>
</dbReference>
<proteinExistence type="inferred from homology"/>
<feature type="transmembrane region" description="Helical" evidence="7">
    <location>
        <begin position="39"/>
        <end position="61"/>
    </location>
</feature>
<keyword evidence="10" id="KW-1185">Reference proteome</keyword>
<comment type="similarity">
    <text evidence="2">Belongs to the EamA transporter family.</text>
</comment>
<keyword evidence="5 7" id="KW-1133">Transmembrane helix</keyword>
<dbReference type="GO" id="GO:0005886">
    <property type="term" value="C:plasma membrane"/>
    <property type="evidence" value="ECO:0007669"/>
    <property type="project" value="UniProtKB-SubCell"/>
</dbReference>
<dbReference type="STRING" id="574376.BAMA_03665"/>
<comment type="subcellular location">
    <subcellularLocation>
        <location evidence="1">Cell membrane</location>
        <topology evidence="1">Multi-pass membrane protein</topology>
    </subcellularLocation>
</comment>
<evidence type="ECO:0000256" key="3">
    <source>
        <dbReference type="ARBA" id="ARBA00022475"/>
    </source>
</evidence>
<feature type="transmembrane region" description="Helical" evidence="7">
    <location>
        <begin position="134"/>
        <end position="152"/>
    </location>
</feature>
<evidence type="ECO:0000256" key="4">
    <source>
        <dbReference type="ARBA" id="ARBA00022692"/>
    </source>
</evidence>
<keyword evidence="3" id="KW-1003">Cell membrane</keyword>